<comment type="catalytic activity">
    <reaction evidence="8">
        <text>a ubiquinone + n Na(+)(in) + NADH + H(+) = a ubiquinol + n Na(+)(out) + NAD(+)</text>
        <dbReference type="Rhea" id="RHEA:47748"/>
        <dbReference type="Rhea" id="RHEA-COMP:9565"/>
        <dbReference type="Rhea" id="RHEA-COMP:9566"/>
        <dbReference type="ChEBI" id="CHEBI:15378"/>
        <dbReference type="ChEBI" id="CHEBI:16389"/>
        <dbReference type="ChEBI" id="CHEBI:17976"/>
        <dbReference type="ChEBI" id="CHEBI:29101"/>
        <dbReference type="ChEBI" id="CHEBI:57540"/>
        <dbReference type="ChEBI" id="CHEBI:57945"/>
        <dbReference type="EC" id="7.2.1.1"/>
    </reaction>
</comment>
<keyword evidence="2 8" id="KW-1278">Translocase</keyword>
<evidence type="ECO:0000256" key="7">
    <source>
        <dbReference type="ARBA" id="ARBA00023201"/>
    </source>
</evidence>
<evidence type="ECO:0000256" key="3">
    <source>
        <dbReference type="ARBA" id="ARBA00023027"/>
    </source>
</evidence>
<dbReference type="HAMAP" id="MF_00425">
    <property type="entry name" value="NqrA"/>
    <property type="match status" value="1"/>
</dbReference>
<dbReference type="PANTHER" id="PTHR37839">
    <property type="entry name" value="NA(+)-TRANSLOCATING NADH-QUINONE REDUCTASE SUBUNIT A"/>
    <property type="match status" value="1"/>
</dbReference>
<evidence type="ECO:0000256" key="4">
    <source>
        <dbReference type="ARBA" id="ARBA00023053"/>
    </source>
</evidence>
<dbReference type="Proteomes" id="UP000824014">
    <property type="component" value="Unassembled WGS sequence"/>
</dbReference>
<protein>
    <recommendedName>
        <fullName evidence="8">Na(+)-translocating NADH-quinone reductase subunit A</fullName>
        <shortName evidence="8">Na(+)-NQR subunit A</shortName>
        <shortName evidence="8">Na(+)-translocating NQR subunit A</shortName>
        <ecNumber evidence="8">7.2.1.1</ecNumber>
    </recommendedName>
    <alternativeName>
        <fullName evidence="8">NQR complex subunit A</fullName>
    </alternativeName>
    <alternativeName>
        <fullName evidence="8">NQR-1 subunit A</fullName>
    </alternativeName>
</protein>
<dbReference type="InterPro" id="IPR008703">
    <property type="entry name" value="NqrA"/>
</dbReference>
<dbReference type="NCBIfam" id="TIGR01936">
    <property type="entry name" value="nqrA"/>
    <property type="match status" value="1"/>
</dbReference>
<evidence type="ECO:0000256" key="5">
    <source>
        <dbReference type="ARBA" id="ARBA00023065"/>
    </source>
</evidence>
<dbReference type="AlphaFoldDB" id="A0A9D2IL25"/>
<evidence type="ECO:0000313" key="12">
    <source>
        <dbReference type="EMBL" id="HIZ14310.1"/>
    </source>
</evidence>
<evidence type="ECO:0000256" key="8">
    <source>
        <dbReference type="HAMAP-Rule" id="MF_00425"/>
    </source>
</evidence>
<sequence length="450" mass="49564">MSKVIKLKRGLDIRLVGEAEKTVVQVPVGKTCAVVPDSFTGITPKLLVSEGTKVKAGTPLFFDKARPQILFTAPVSGTVAAIRRGERRKILAIEIEADAAIEYEKFPVSAPAKATREKIVEVLLQSGLWPLIMQRPYGIIASPTDTPKAIFISGFDSAPLAPDMNFVLRDEYDNLAAGIEALKKLTDGKVHLGLRNGENGVLNRLTGAEQHLFEGPHPTGNVGVQIHHIDPINKGDIVWTVDIQNVALIGRLFNTGMADMRRVIAVTGSETQKPQYVSVLPGTVVEHVTAACGIKDEENVRIIAGNVLTGQKIDVAAYIDMYHNQMTLIPEGYNYELLGWIAPRLHRFSVSHSYFSWLTPKKKYNLDTNLNGGHRALVVTGLYDRYLPMDIYPIYLLKACMAGDIEKMENLGIYEVLPEDFALCEFVDPSKTDMQAIIADGINLMIKELC</sequence>
<comment type="function">
    <text evidence="8">NQR complex catalyzes the reduction of ubiquinone-1 to ubiquinol by two successive reactions, coupled with the transport of Na(+) ions from the cytoplasm to the periplasm. NqrA to NqrE are probably involved in the second step, the conversion of ubisemiquinone to ubiquinol.</text>
</comment>
<name>A0A9D2IL25_9BACT</name>
<proteinExistence type="inferred from homology"/>
<dbReference type="Pfam" id="PF05896">
    <property type="entry name" value="NQRA_N"/>
    <property type="match status" value="1"/>
</dbReference>
<keyword evidence="1 8" id="KW-0813">Transport</keyword>
<evidence type="ECO:0000256" key="2">
    <source>
        <dbReference type="ARBA" id="ARBA00022967"/>
    </source>
</evidence>
<keyword evidence="5 8" id="KW-0406">Ion transport</keyword>
<evidence type="ECO:0000259" key="10">
    <source>
        <dbReference type="Pfam" id="PF11973"/>
    </source>
</evidence>
<comment type="subunit">
    <text evidence="8">Composed of six subunits; NqrA, NqrB, NqrC, NqrD, NqrE and NqrF.</text>
</comment>
<evidence type="ECO:0000313" key="13">
    <source>
        <dbReference type="Proteomes" id="UP000824014"/>
    </source>
</evidence>
<evidence type="ECO:0000256" key="1">
    <source>
        <dbReference type="ARBA" id="ARBA00022448"/>
    </source>
</evidence>
<reference evidence="12" key="2">
    <citation type="submission" date="2021-04" db="EMBL/GenBank/DDBJ databases">
        <authorList>
            <person name="Gilroy R."/>
        </authorList>
    </citation>
    <scope>NUCLEOTIDE SEQUENCE</scope>
    <source>
        <strain evidence="12">ChiHjej11B10-19426</strain>
    </source>
</reference>
<dbReference type="Pfam" id="PF11973">
    <property type="entry name" value="NQRA_SLBB"/>
    <property type="match status" value="1"/>
</dbReference>
<feature type="domain" description="Na(+)-translocating NADH-quinone reductase subunit A C-terminal" evidence="10">
    <location>
        <begin position="263"/>
        <end position="313"/>
    </location>
</feature>
<feature type="domain" description="NqrA N-terminal barrel-sandwich hybrid" evidence="9">
    <location>
        <begin position="5"/>
        <end position="98"/>
    </location>
</feature>
<keyword evidence="6 8" id="KW-0830">Ubiquinone</keyword>
<evidence type="ECO:0000256" key="6">
    <source>
        <dbReference type="ARBA" id="ARBA00023075"/>
    </source>
</evidence>
<dbReference type="GO" id="GO:0006814">
    <property type="term" value="P:sodium ion transport"/>
    <property type="evidence" value="ECO:0007669"/>
    <property type="project" value="UniProtKB-UniRule"/>
</dbReference>
<organism evidence="12 13">
    <name type="scientific">Candidatus Tidjanibacter faecipullorum</name>
    <dbReference type="NCBI Taxonomy" id="2838766"/>
    <lineage>
        <taxon>Bacteria</taxon>
        <taxon>Pseudomonadati</taxon>
        <taxon>Bacteroidota</taxon>
        <taxon>Bacteroidia</taxon>
        <taxon>Bacteroidales</taxon>
        <taxon>Rikenellaceae</taxon>
        <taxon>Tidjanibacter</taxon>
    </lineage>
</organism>
<reference evidence="12" key="1">
    <citation type="journal article" date="2021" name="PeerJ">
        <title>Extensive microbial diversity within the chicken gut microbiome revealed by metagenomics and culture.</title>
        <authorList>
            <person name="Gilroy R."/>
            <person name="Ravi A."/>
            <person name="Getino M."/>
            <person name="Pursley I."/>
            <person name="Horton D.L."/>
            <person name="Alikhan N.F."/>
            <person name="Baker D."/>
            <person name="Gharbi K."/>
            <person name="Hall N."/>
            <person name="Watson M."/>
            <person name="Adriaenssens E.M."/>
            <person name="Foster-Nyarko E."/>
            <person name="Jarju S."/>
            <person name="Secka A."/>
            <person name="Antonio M."/>
            <person name="Oren A."/>
            <person name="Chaudhuri R.R."/>
            <person name="La Ragione R."/>
            <person name="Hildebrand F."/>
            <person name="Pallen M.J."/>
        </authorList>
    </citation>
    <scope>NUCLEOTIDE SEQUENCE</scope>
    <source>
        <strain evidence="12">ChiHjej11B10-19426</strain>
    </source>
</reference>
<evidence type="ECO:0000259" key="9">
    <source>
        <dbReference type="Pfam" id="PF05896"/>
    </source>
</evidence>
<dbReference type="InterPro" id="IPR056148">
    <property type="entry name" value="NQRA_2nd"/>
</dbReference>
<keyword evidence="7 8" id="KW-0739">Sodium transport</keyword>
<feature type="domain" description="NqrA second alpha/beta" evidence="11">
    <location>
        <begin position="115"/>
        <end position="257"/>
    </location>
</feature>
<keyword evidence="3 8" id="KW-0520">NAD</keyword>
<keyword evidence="4 8" id="KW-0915">Sodium</keyword>
<dbReference type="EMBL" id="DXCC01000001">
    <property type="protein sequence ID" value="HIZ14310.1"/>
    <property type="molecule type" value="Genomic_DNA"/>
</dbReference>
<gene>
    <name evidence="8" type="primary">nqrA</name>
    <name evidence="12" type="ORF">H9816_00100</name>
</gene>
<evidence type="ECO:0000259" key="11">
    <source>
        <dbReference type="Pfam" id="PF24836"/>
    </source>
</evidence>
<dbReference type="InterPro" id="IPR022615">
    <property type="entry name" value="NqrA_C_domain"/>
</dbReference>
<dbReference type="GO" id="GO:0016655">
    <property type="term" value="F:oxidoreductase activity, acting on NAD(P)H, quinone or similar compound as acceptor"/>
    <property type="evidence" value="ECO:0007669"/>
    <property type="project" value="UniProtKB-UniRule"/>
</dbReference>
<dbReference type="Pfam" id="PF24836">
    <property type="entry name" value="NQRA_2nd"/>
    <property type="match status" value="1"/>
</dbReference>
<dbReference type="PANTHER" id="PTHR37839:SF1">
    <property type="entry name" value="NA(+)-TRANSLOCATING NADH-QUINONE REDUCTASE SUBUNIT A"/>
    <property type="match status" value="1"/>
</dbReference>
<dbReference type="InterPro" id="IPR056147">
    <property type="entry name" value="NQRA_N"/>
</dbReference>
<comment type="caution">
    <text evidence="12">The sequence shown here is derived from an EMBL/GenBank/DDBJ whole genome shotgun (WGS) entry which is preliminary data.</text>
</comment>
<dbReference type="NCBIfam" id="NF003761">
    <property type="entry name" value="PRK05352.1-4"/>
    <property type="match status" value="1"/>
</dbReference>
<dbReference type="EC" id="7.2.1.1" evidence="8"/>
<comment type="similarity">
    <text evidence="8">Belongs to the NqrA family.</text>
</comment>
<accession>A0A9D2IL25</accession>